<comment type="caution">
    <text evidence="1">The sequence shown here is derived from an EMBL/GenBank/DDBJ whole genome shotgun (WGS) entry which is preliminary data.</text>
</comment>
<protein>
    <submittedName>
        <fullName evidence="1">Uncharacterized protein</fullName>
    </submittedName>
</protein>
<name>A0A557RPU0_9RHOO</name>
<dbReference type="EMBL" id="VMNI01000003">
    <property type="protein sequence ID" value="TVO79250.1"/>
    <property type="molecule type" value="Genomic_DNA"/>
</dbReference>
<organism evidence="1 2">
    <name type="scientific">Denitromonas halophila</name>
    <dbReference type="NCBI Taxonomy" id="1629404"/>
    <lineage>
        <taxon>Bacteria</taxon>
        <taxon>Pseudomonadati</taxon>
        <taxon>Pseudomonadota</taxon>
        <taxon>Betaproteobacteria</taxon>
        <taxon>Rhodocyclales</taxon>
        <taxon>Zoogloeaceae</taxon>
        <taxon>Denitromonas</taxon>
    </lineage>
</organism>
<accession>A0A557RPU0</accession>
<evidence type="ECO:0000313" key="2">
    <source>
        <dbReference type="Proteomes" id="UP000318349"/>
    </source>
</evidence>
<gene>
    <name evidence="1" type="ORF">FHP89_03440</name>
</gene>
<dbReference type="AlphaFoldDB" id="A0A557RPU0"/>
<proteinExistence type="predicted"/>
<dbReference type="SUPFAM" id="SSF49777">
    <property type="entry name" value="PEBP-like"/>
    <property type="match status" value="1"/>
</dbReference>
<dbReference type="Pfam" id="PF01161">
    <property type="entry name" value="PBP"/>
    <property type="match status" value="1"/>
</dbReference>
<evidence type="ECO:0000313" key="1">
    <source>
        <dbReference type="EMBL" id="TVO79250.1"/>
    </source>
</evidence>
<dbReference type="Gene3D" id="3.90.280.10">
    <property type="entry name" value="PEBP-like"/>
    <property type="match status" value="1"/>
</dbReference>
<dbReference type="InterPro" id="IPR036610">
    <property type="entry name" value="PEBP-like_sf"/>
</dbReference>
<sequence>MTTGGHHALHIDLRRCTHRSHRLRLIGRLSSCRRQTAHTGGRIRDSAWDGKTIPPDSVCSNFGGKDVSPALKVSNIPTGANAIIIQFNDRDYGPLSNNGGHGTIGYWVSGGGSATLPSVKGFSAEMPAGAFIEARSYGQGAYRSPGYLAPCSGGRGHAYEAVVKAVYKAKSPNEESRLLAETTLLLGRF</sequence>
<dbReference type="Proteomes" id="UP000318349">
    <property type="component" value="Unassembled WGS sequence"/>
</dbReference>
<reference evidence="1 2" key="1">
    <citation type="submission" date="2019-07" db="EMBL/GenBank/DDBJ databases">
        <title>The pathways for chlorine oxyanion respiration interact through the shared metabolite chlorate.</title>
        <authorList>
            <person name="Barnum T.P."/>
            <person name="Cheng Y."/>
            <person name="Hill K.A."/>
            <person name="Lucas L.N."/>
            <person name="Carlson H.K."/>
            <person name="Coates J.D."/>
        </authorList>
    </citation>
    <scope>NUCLEOTIDE SEQUENCE [LARGE SCALE GENOMIC DNA]</scope>
    <source>
        <strain evidence="1 2">SFB-1</strain>
    </source>
</reference>
<dbReference type="InterPro" id="IPR008914">
    <property type="entry name" value="PEBP"/>
</dbReference>